<evidence type="ECO:0000256" key="3">
    <source>
        <dbReference type="ARBA" id="ARBA00004123"/>
    </source>
</evidence>
<dbReference type="AlphaFoldDB" id="A0A4Y9YYH8"/>
<dbReference type="Pfam" id="PF20750">
    <property type="entry name" value="PAP_NTPase"/>
    <property type="match status" value="1"/>
</dbReference>
<keyword evidence="8" id="KW-0479">Metal-binding</keyword>
<dbReference type="InterPro" id="IPR048840">
    <property type="entry name" value="PolA_pol_NTPase"/>
</dbReference>
<dbReference type="Proteomes" id="UP000298390">
    <property type="component" value="Unassembled WGS sequence"/>
</dbReference>
<comment type="cofactor">
    <cofactor evidence="1">
        <name>Mn(2+)</name>
        <dbReference type="ChEBI" id="CHEBI:29035"/>
    </cofactor>
</comment>
<evidence type="ECO:0000256" key="1">
    <source>
        <dbReference type="ARBA" id="ARBA00001936"/>
    </source>
</evidence>
<evidence type="ECO:0000256" key="4">
    <source>
        <dbReference type="ARBA" id="ARBA00010912"/>
    </source>
</evidence>
<comment type="caution">
    <text evidence="14">The sequence shown here is derived from an EMBL/GenBank/DDBJ whole genome shotgun (WGS) entry which is preliminary data.</text>
</comment>
<keyword evidence="9" id="KW-0547">Nucleotide-binding</keyword>
<dbReference type="CDD" id="cd05402">
    <property type="entry name" value="NT_PAP_TUTase"/>
    <property type="match status" value="1"/>
</dbReference>
<evidence type="ECO:0000259" key="13">
    <source>
        <dbReference type="Pfam" id="PF20750"/>
    </source>
</evidence>
<dbReference type="PANTHER" id="PTHR10682">
    <property type="entry name" value="POLY A POLYMERASE"/>
    <property type="match status" value="1"/>
</dbReference>
<protein>
    <recommendedName>
        <fullName evidence="5">polynucleotide adenylyltransferase</fullName>
        <ecNumber evidence="5">2.7.7.19</ecNumber>
    </recommendedName>
</protein>
<dbReference type="GO" id="GO:0006397">
    <property type="term" value="P:mRNA processing"/>
    <property type="evidence" value="ECO:0007669"/>
    <property type="project" value="UniProtKB-KW"/>
</dbReference>
<dbReference type="FunFam" id="3.30.460.10:FF:000002">
    <property type="entry name" value="Poly(A) polymerase alpha, putative"/>
    <property type="match status" value="1"/>
</dbReference>
<dbReference type="Gene3D" id="3.30.460.10">
    <property type="entry name" value="Beta Polymerase, domain 2"/>
    <property type="match status" value="1"/>
</dbReference>
<evidence type="ECO:0000313" key="15">
    <source>
        <dbReference type="Proteomes" id="UP000298390"/>
    </source>
</evidence>
<keyword evidence="11" id="KW-0460">Magnesium</keyword>
<keyword evidence="7" id="KW-0808">Transferase</keyword>
<feature type="domain" description="Poly(A) polymerase nucleotidyltransferase" evidence="13">
    <location>
        <begin position="1"/>
        <end position="120"/>
    </location>
</feature>
<accession>A0A4Y9YYH8</accession>
<dbReference type="SUPFAM" id="SSF81301">
    <property type="entry name" value="Nucleotidyltransferase"/>
    <property type="match status" value="1"/>
</dbReference>
<gene>
    <name evidence="14" type="ORF">EVJ58_g1501</name>
</gene>
<reference evidence="14 15" key="1">
    <citation type="submission" date="2019-01" db="EMBL/GenBank/DDBJ databases">
        <title>Genome sequencing of the rare red list fungi Fomitopsis rosea.</title>
        <authorList>
            <person name="Buettner E."/>
            <person name="Kellner H."/>
        </authorList>
    </citation>
    <scope>NUCLEOTIDE SEQUENCE [LARGE SCALE GENOMIC DNA]</scope>
    <source>
        <strain evidence="14 15">DSM 105464</strain>
    </source>
</reference>
<comment type="cofactor">
    <cofactor evidence="2">
        <name>Mg(2+)</name>
        <dbReference type="ChEBI" id="CHEBI:18420"/>
    </cofactor>
</comment>
<keyword evidence="10" id="KW-0067">ATP-binding</keyword>
<evidence type="ECO:0000256" key="9">
    <source>
        <dbReference type="ARBA" id="ARBA00022741"/>
    </source>
</evidence>
<name>A0A4Y9YYH8_9APHY</name>
<evidence type="ECO:0000256" key="8">
    <source>
        <dbReference type="ARBA" id="ARBA00022723"/>
    </source>
</evidence>
<evidence type="ECO:0000256" key="5">
    <source>
        <dbReference type="ARBA" id="ARBA00012388"/>
    </source>
</evidence>
<dbReference type="STRING" id="34475.A0A4Y9YYH8"/>
<dbReference type="GO" id="GO:0046872">
    <property type="term" value="F:metal ion binding"/>
    <property type="evidence" value="ECO:0007669"/>
    <property type="project" value="UniProtKB-KW"/>
</dbReference>
<evidence type="ECO:0000256" key="6">
    <source>
        <dbReference type="ARBA" id="ARBA00022664"/>
    </source>
</evidence>
<evidence type="ECO:0000256" key="12">
    <source>
        <dbReference type="ARBA" id="ARBA00023242"/>
    </source>
</evidence>
<organism evidence="14 15">
    <name type="scientific">Rhodofomes roseus</name>
    <dbReference type="NCBI Taxonomy" id="34475"/>
    <lineage>
        <taxon>Eukaryota</taxon>
        <taxon>Fungi</taxon>
        <taxon>Dikarya</taxon>
        <taxon>Basidiomycota</taxon>
        <taxon>Agaricomycotina</taxon>
        <taxon>Agaricomycetes</taxon>
        <taxon>Polyporales</taxon>
        <taxon>Rhodofomes</taxon>
    </lineage>
</organism>
<dbReference type="EMBL" id="SEKV01000048">
    <property type="protein sequence ID" value="TFY67656.1"/>
    <property type="molecule type" value="Genomic_DNA"/>
</dbReference>
<keyword evidence="6" id="KW-0507">mRNA processing</keyword>
<evidence type="ECO:0000256" key="7">
    <source>
        <dbReference type="ARBA" id="ARBA00022679"/>
    </source>
</evidence>
<dbReference type="PANTHER" id="PTHR10682:SF10">
    <property type="entry name" value="POLYNUCLEOTIDE ADENYLYLTRANSFERASE"/>
    <property type="match status" value="1"/>
</dbReference>
<comment type="similarity">
    <text evidence="4">Belongs to the poly(A) polymerase family.</text>
</comment>
<evidence type="ECO:0000256" key="10">
    <source>
        <dbReference type="ARBA" id="ARBA00022840"/>
    </source>
</evidence>
<dbReference type="EC" id="2.7.7.19" evidence="5"/>
<sequence>MSETAASATGGKIFTFGSYRLGVHGPGSDIDTLCVVPKHVSRDDFFDVFEDMLREQPGVTEASGVPEAYVPIIKTKINGIPIDLLMARLASPSIADDLSLQDDELLRNLDDRCVRSLNGSFYLAYVYAYADRQTRLASHGRDPATCT</sequence>
<keyword evidence="12" id="KW-0539">Nucleus</keyword>
<dbReference type="GO" id="GO:0005634">
    <property type="term" value="C:nucleus"/>
    <property type="evidence" value="ECO:0007669"/>
    <property type="project" value="UniProtKB-SubCell"/>
</dbReference>
<evidence type="ECO:0000256" key="2">
    <source>
        <dbReference type="ARBA" id="ARBA00001946"/>
    </source>
</evidence>
<dbReference type="InterPro" id="IPR043519">
    <property type="entry name" value="NT_sf"/>
</dbReference>
<evidence type="ECO:0000256" key="11">
    <source>
        <dbReference type="ARBA" id="ARBA00022842"/>
    </source>
</evidence>
<dbReference type="GO" id="GO:0005524">
    <property type="term" value="F:ATP binding"/>
    <property type="evidence" value="ECO:0007669"/>
    <property type="project" value="UniProtKB-KW"/>
</dbReference>
<comment type="subcellular location">
    <subcellularLocation>
        <location evidence="3">Nucleus</location>
    </subcellularLocation>
</comment>
<evidence type="ECO:0000313" key="14">
    <source>
        <dbReference type="EMBL" id="TFY67656.1"/>
    </source>
</evidence>
<dbReference type="GO" id="GO:1990817">
    <property type="term" value="F:poly(A) RNA polymerase activity"/>
    <property type="evidence" value="ECO:0007669"/>
    <property type="project" value="UniProtKB-EC"/>
</dbReference>
<proteinExistence type="inferred from homology"/>